<dbReference type="EMBL" id="LBOW01000005">
    <property type="protein sequence ID" value="KKP44955.1"/>
    <property type="molecule type" value="Genomic_DNA"/>
</dbReference>
<name>A0A0G0C181_9BACT</name>
<protein>
    <submittedName>
        <fullName evidence="1">Uncharacterized protein</fullName>
    </submittedName>
</protein>
<evidence type="ECO:0000313" key="2">
    <source>
        <dbReference type="Proteomes" id="UP000034778"/>
    </source>
</evidence>
<comment type="caution">
    <text evidence="1">The sequence shown here is derived from an EMBL/GenBank/DDBJ whole genome shotgun (WGS) entry which is preliminary data.</text>
</comment>
<proteinExistence type="predicted"/>
<organism evidence="1 2">
    <name type="scientific">Candidatus Woesebacteria bacterium GW2011_GWB1_33_22</name>
    <dbReference type="NCBI Taxonomy" id="1618566"/>
    <lineage>
        <taxon>Bacteria</taxon>
        <taxon>Candidatus Woeseibacteriota</taxon>
    </lineage>
</organism>
<sequence>MHTPLSSPKERDTCRAIDIIKRVNVTPDQVVRLAVHRIIDPQIIGNILGQELNPADPNTWPQLKFIDRAARVFERRSVVSNHDTRYYGADGESMNVHEYVRAGHDDPKSVVKVPTEIIISPSVRRLALADASLSSLLHAHTDALSWHSEALKQITPEMMTNRRGVETFARCVVERIYHAAEIAHLSFDGKSLTGGLSEVESQTALQRIKDQIHVLVGDKVGLSLQLMFAVFVSVHGTLSSEDDPDLGHLLPSLLKDAYHQANVVPIPVRELTTERFNKISDAVVQDGWDVMLDEPDGLVVDRLPALDRYLGRYQGGVKFQKLVVLGEYPDGGIFMSNGMRILVERSGDKYSFKDTVMAVGQDTKGNIHIYDCHEDSNGRVCWKKVGTIETKPGENKGQTHVEYRPVSKSLSWKKNTLTTFAPELTGDGSREINDRDWNCRNAMVVISPRNESVKHDMVSVHLRYKTKGVDTSDKIVY</sequence>
<dbReference type="Proteomes" id="UP000034778">
    <property type="component" value="Unassembled WGS sequence"/>
</dbReference>
<dbReference type="AlphaFoldDB" id="A0A0G0C181"/>
<evidence type="ECO:0000313" key="1">
    <source>
        <dbReference type="EMBL" id="KKP44955.1"/>
    </source>
</evidence>
<dbReference type="STRING" id="1618566.UR35_C0005G0085"/>
<accession>A0A0G0C181</accession>
<gene>
    <name evidence="1" type="ORF">UR35_C0005G0085</name>
</gene>
<reference evidence="1 2" key="1">
    <citation type="journal article" date="2015" name="Nature">
        <title>rRNA introns, odd ribosomes, and small enigmatic genomes across a large radiation of phyla.</title>
        <authorList>
            <person name="Brown C.T."/>
            <person name="Hug L.A."/>
            <person name="Thomas B.C."/>
            <person name="Sharon I."/>
            <person name="Castelle C.J."/>
            <person name="Singh A."/>
            <person name="Wilkins M.J."/>
            <person name="Williams K.H."/>
            <person name="Banfield J.F."/>
        </authorList>
    </citation>
    <scope>NUCLEOTIDE SEQUENCE [LARGE SCALE GENOMIC DNA]</scope>
</reference>